<evidence type="ECO:0000313" key="3">
    <source>
        <dbReference type="Proteomes" id="UP000654257"/>
    </source>
</evidence>
<dbReference type="InterPro" id="IPR015943">
    <property type="entry name" value="WD40/YVTN_repeat-like_dom_sf"/>
</dbReference>
<dbReference type="EMBL" id="BMCU01000001">
    <property type="protein sequence ID" value="GGF90792.1"/>
    <property type="molecule type" value="Genomic_DNA"/>
</dbReference>
<dbReference type="Gene3D" id="2.130.10.10">
    <property type="entry name" value="YVTN repeat-like/Quinoprotein amine dehydrogenase"/>
    <property type="match status" value="1"/>
</dbReference>
<proteinExistence type="predicted"/>
<evidence type="ECO:0000313" key="2">
    <source>
        <dbReference type="EMBL" id="GGF90792.1"/>
    </source>
</evidence>
<organism evidence="2 3">
    <name type="scientific">Rhodococcoides trifolii</name>
    <dbReference type="NCBI Taxonomy" id="908250"/>
    <lineage>
        <taxon>Bacteria</taxon>
        <taxon>Bacillati</taxon>
        <taxon>Actinomycetota</taxon>
        <taxon>Actinomycetes</taxon>
        <taxon>Mycobacteriales</taxon>
        <taxon>Nocardiaceae</taxon>
        <taxon>Rhodococcoides</taxon>
    </lineage>
</organism>
<keyword evidence="3" id="KW-1185">Reference proteome</keyword>
<dbReference type="AlphaFoldDB" id="A0A917CL12"/>
<dbReference type="InterPro" id="IPR002372">
    <property type="entry name" value="PQQ_rpt_dom"/>
</dbReference>
<evidence type="ECO:0000259" key="1">
    <source>
        <dbReference type="Pfam" id="PF13360"/>
    </source>
</evidence>
<name>A0A917CL12_9NOCA</name>
<sequence>MGTLSDDDTHVLLAAPYTLSEYYGYGSPITTSSSIVAALGTPGPGGVGDGREVADVTLVGVDVADGSPLWHTAVGQIDQCSAPARGVVLACWSARRVAFVDSVSGEAIGSADVDFDIDDVKTAGDDVFVSGTVLPPDGRDDVRTPVLTRGTVDDTDAVYRRDFESLGHYSYAQSFPVRGLTTVGTSNTLAGPAVTRVVDSATGESLFAYAAESSSPVSSNIVRAQNGVRAGLIGTEELLDRSGATVAGVAIPSSSALTYVGARGDDSRPLFLGDGAYDAETGAELWRNPDMIIRESGGPTSAVKAVVDQTIIVTSPDTRTITGIDVTTGERRWQTPWQDAYWVREGATDGNYYVFGDYTGMHAIRAADGAVVWSLPLPAGADPREVRVGGAAGRLSIAWRDQFTVYR</sequence>
<reference evidence="2" key="2">
    <citation type="submission" date="2020-09" db="EMBL/GenBank/DDBJ databases">
        <authorList>
            <person name="Sun Q."/>
            <person name="Sedlacek I."/>
        </authorList>
    </citation>
    <scope>NUCLEOTIDE SEQUENCE</scope>
    <source>
        <strain evidence="2">CCM 7905</strain>
    </source>
</reference>
<accession>A0A917CL12</accession>
<feature type="domain" description="Pyrrolo-quinoline quinone repeat" evidence="1">
    <location>
        <begin position="276"/>
        <end position="401"/>
    </location>
</feature>
<dbReference type="InterPro" id="IPR011047">
    <property type="entry name" value="Quinoprotein_ADH-like_sf"/>
</dbReference>
<dbReference type="PANTHER" id="PTHR34512">
    <property type="entry name" value="CELL SURFACE PROTEIN"/>
    <property type="match status" value="1"/>
</dbReference>
<dbReference type="PANTHER" id="PTHR34512:SF30">
    <property type="entry name" value="OUTER MEMBRANE PROTEIN ASSEMBLY FACTOR BAMB"/>
    <property type="match status" value="1"/>
</dbReference>
<reference evidence="2" key="1">
    <citation type="journal article" date="2014" name="Int. J. Syst. Evol. Microbiol.">
        <title>Complete genome sequence of Corynebacterium casei LMG S-19264T (=DSM 44701T), isolated from a smear-ripened cheese.</title>
        <authorList>
            <consortium name="US DOE Joint Genome Institute (JGI-PGF)"/>
            <person name="Walter F."/>
            <person name="Albersmeier A."/>
            <person name="Kalinowski J."/>
            <person name="Ruckert C."/>
        </authorList>
    </citation>
    <scope>NUCLEOTIDE SEQUENCE</scope>
    <source>
        <strain evidence="2">CCM 7905</strain>
    </source>
</reference>
<comment type="caution">
    <text evidence="2">The sequence shown here is derived from an EMBL/GenBank/DDBJ whole genome shotgun (WGS) entry which is preliminary data.</text>
</comment>
<gene>
    <name evidence="2" type="ORF">GCM10007304_00880</name>
</gene>
<protein>
    <recommendedName>
        <fullName evidence="1">Pyrrolo-quinoline quinone repeat domain-containing protein</fullName>
    </recommendedName>
</protein>
<dbReference type="Pfam" id="PF13360">
    <property type="entry name" value="PQQ_2"/>
    <property type="match status" value="1"/>
</dbReference>
<dbReference type="Proteomes" id="UP000654257">
    <property type="component" value="Unassembled WGS sequence"/>
</dbReference>
<dbReference type="SUPFAM" id="SSF50998">
    <property type="entry name" value="Quinoprotein alcohol dehydrogenase-like"/>
    <property type="match status" value="1"/>
</dbReference>